<dbReference type="EMBL" id="JAAIUW010000010">
    <property type="protein sequence ID" value="KAF7812417.1"/>
    <property type="molecule type" value="Genomic_DNA"/>
</dbReference>
<comment type="caution">
    <text evidence="1">The sequence shown here is derived from an EMBL/GenBank/DDBJ whole genome shotgun (WGS) entry which is preliminary data.</text>
</comment>
<evidence type="ECO:0000313" key="1">
    <source>
        <dbReference type="EMBL" id="KAF7812417.1"/>
    </source>
</evidence>
<proteinExistence type="predicted"/>
<protein>
    <submittedName>
        <fullName evidence="1">Uncharacterized protein</fullName>
    </submittedName>
</protein>
<name>A0A834T243_9FABA</name>
<keyword evidence="2" id="KW-1185">Reference proteome</keyword>
<evidence type="ECO:0000313" key="2">
    <source>
        <dbReference type="Proteomes" id="UP000634136"/>
    </source>
</evidence>
<dbReference type="AlphaFoldDB" id="A0A834T243"/>
<sequence length="89" mass="10107">MTSHTFHAITIPIRALNPLGMPKSMRSDRSESNRSLGVVIGNLSRFSARMGLMIASKESELMRKHILNKNSLLNLKNFKKYKSNVLLHK</sequence>
<organism evidence="1 2">
    <name type="scientific">Senna tora</name>
    <dbReference type="NCBI Taxonomy" id="362788"/>
    <lineage>
        <taxon>Eukaryota</taxon>
        <taxon>Viridiplantae</taxon>
        <taxon>Streptophyta</taxon>
        <taxon>Embryophyta</taxon>
        <taxon>Tracheophyta</taxon>
        <taxon>Spermatophyta</taxon>
        <taxon>Magnoliopsida</taxon>
        <taxon>eudicotyledons</taxon>
        <taxon>Gunneridae</taxon>
        <taxon>Pentapetalae</taxon>
        <taxon>rosids</taxon>
        <taxon>fabids</taxon>
        <taxon>Fabales</taxon>
        <taxon>Fabaceae</taxon>
        <taxon>Caesalpinioideae</taxon>
        <taxon>Cassia clade</taxon>
        <taxon>Senna</taxon>
    </lineage>
</organism>
<dbReference type="Proteomes" id="UP000634136">
    <property type="component" value="Unassembled WGS sequence"/>
</dbReference>
<accession>A0A834T243</accession>
<gene>
    <name evidence="1" type="ORF">G2W53_033393</name>
</gene>
<reference evidence="1" key="1">
    <citation type="submission" date="2020-09" db="EMBL/GenBank/DDBJ databases">
        <title>Genome-Enabled Discovery of Anthraquinone Biosynthesis in Senna tora.</title>
        <authorList>
            <person name="Kang S.-H."/>
            <person name="Pandey R.P."/>
            <person name="Lee C.-M."/>
            <person name="Sim J.-S."/>
            <person name="Jeong J.-T."/>
            <person name="Choi B.-S."/>
            <person name="Jung M."/>
            <person name="Ginzburg D."/>
            <person name="Zhao K."/>
            <person name="Won S.Y."/>
            <person name="Oh T.-J."/>
            <person name="Yu Y."/>
            <person name="Kim N.-H."/>
            <person name="Lee O.R."/>
            <person name="Lee T.-H."/>
            <person name="Bashyal P."/>
            <person name="Kim T.-S."/>
            <person name="Lee W.-H."/>
            <person name="Kawkins C."/>
            <person name="Kim C.-K."/>
            <person name="Kim J.S."/>
            <person name="Ahn B.O."/>
            <person name="Rhee S.Y."/>
            <person name="Sohng J.K."/>
        </authorList>
    </citation>
    <scope>NUCLEOTIDE SEQUENCE</scope>
    <source>
        <tissue evidence="1">Leaf</tissue>
    </source>
</reference>